<sequence>MFRKVLQIFILVLGLVMFNAQALAQGCVNCRTQIESSQQNELTVGNGINAGITILMISPYILLAVAFYFIFGKRVKYFFKDLIGLWKK</sequence>
<dbReference type="AlphaFoldDB" id="A0A916JK45"/>
<evidence type="ECO:0000256" key="2">
    <source>
        <dbReference type="SAM" id="SignalP"/>
    </source>
</evidence>
<dbReference type="EMBL" id="OU015584">
    <property type="protein sequence ID" value="CAG5077853.1"/>
    <property type="molecule type" value="Genomic_DNA"/>
</dbReference>
<dbReference type="Proteomes" id="UP000683507">
    <property type="component" value="Chromosome"/>
</dbReference>
<dbReference type="KEGG" id="ptan:CRYO30217_00499"/>
<keyword evidence="1" id="KW-1133">Transmembrane helix</keyword>
<evidence type="ECO:0000313" key="4">
    <source>
        <dbReference type="Proteomes" id="UP000683507"/>
    </source>
</evidence>
<dbReference type="PROSITE" id="PS51257">
    <property type="entry name" value="PROKAR_LIPOPROTEIN"/>
    <property type="match status" value="1"/>
</dbReference>
<feature type="chain" id="PRO_5037318677" evidence="2">
    <location>
        <begin position="25"/>
        <end position="88"/>
    </location>
</feature>
<keyword evidence="2" id="KW-0732">Signal</keyword>
<gene>
    <name evidence="3" type="ORF">CRYO30217_00499</name>
</gene>
<feature type="transmembrane region" description="Helical" evidence="1">
    <location>
        <begin position="48"/>
        <end position="71"/>
    </location>
</feature>
<protein>
    <submittedName>
        <fullName evidence="3">Uncharacterized protein</fullName>
    </submittedName>
</protein>
<evidence type="ECO:0000313" key="3">
    <source>
        <dbReference type="EMBL" id="CAG5077853.1"/>
    </source>
</evidence>
<dbReference type="RefSeq" id="WP_258540731.1">
    <property type="nucleotide sequence ID" value="NZ_OU015584.1"/>
</dbReference>
<accession>A0A916JK45</accession>
<feature type="signal peptide" evidence="2">
    <location>
        <begin position="1"/>
        <end position="24"/>
    </location>
</feature>
<reference evidence="3" key="1">
    <citation type="submission" date="2021-04" db="EMBL/GenBank/DDBJ databases">
        <authorList>
            <person name="Rodrigo-Torres L."/>
            <person name="Arahal R. D."/>
            <person name="Lucena T."/>
        </authorList>
    </citation>
    <scope>NUCLEOTIDE SEQUENCE</scope>
    <source>
        <strain evidence="3">AS29M-1</strain>
    </source>
</reference>
<keyword evidence="1" id="KW-0472">Membrane</keyword>
<keyword evidence="1" id="KW-0812">Transmembrane</keyword>
<keyword evidence="4" id="KW-1185">Reference proteome</keyword>
<organism evidence="3 4">
    <name type="scientific">Parvicella tangerina</name>
    <dbReference type="NCBI Taxonomy" id="2829795"/>
    <lineage>
        <taxon>Bacteria</taxon>
        <taxon>Pseudomonadati</taxon>
        <taxon>Bacteroidota</taxon>
        <taxon>Flavobacteriia</taxon>
        <taxon>Flavobacteriales</taxon>
        <taxon>Parvicellaceae</taxon>
        <taxon>Parvicella</taxon>
    </lineage>
</organism>
<name>A0A916JK45_9FLAO</name>
<proteinExistence type="predicted"/>
<evidence type="ECO:0000256" key="1">
    <source>
        <dbReference type="SAM" id="Phobius"/>
    </source>
</evidence>